<dbReference type="Gene3D" id="3.30.750.24">
    <property type="entry name" value="STAS domain"/>
    <property type="match status" value="1"/>
</dbReference>
<keyword evidence="1" id="KW-0597">Phosphoprotein</keyword>
<dbReference type="Gene3D" id="3.30.450.20">
    <property type="entry name" value="PAS domain"/>
    <property type="match status" value="2"/>
</dbReference>
<gene>
    <name evidence="3" type="ORF">SAMN02745121_03525</name>
</gene>
<dbReference type="SMART" id="SM00091">
    <property type="entry name" value="PAS"/>
    <property type="match status" value="2"/>
</dbReference>
<dbReference type="Proteomes" id="UP000199400">
    <property type="component" value="Unassembled WGS sequence"/>
</dbReference>
<dbReference type="InterPro" id="IPR036513">
    <property type="entry name" value="STAS_dom_sf"/>
</dbReference>
<evidence type="ECO:0000313" key="4">
    <source>
        <dbReference type="Proteomes" id="UP000199400"/>
    </source>
</evidence>
<evidence type="ECO:0000313" key="3">
    <source>
        <dbReference type="EMBL" id="SFE22744.1"/>
    </source>
</evidence>
<dbReference type="PANTHER" id="PTHR33745">
    <property type="entry name" value="RSBT ANTAGONIST PROTEIN RSBS-RELATED"/>
    <property type="match status" value="1"/>
</dbReference>
<evidence type="ECO:0000256" key="1">
    <source>
        <dbReference type="ARBA" id="ARBA00022553"/>
    </source>
</evidence>
<dbReference type="PROSITE" id="PS50801">
    <property type="entry name" value="STAS"/>
    <property type="match status" value="1"/>
</dbReference>
<evidence type="ECO:0000259" key="2">
    <source>
        <dbReference type="PROSITE" id="PS50801"/>
    </source>
</evidence>
<dbReference type="Pfam" id="PF01740">
    <property type="entry name" value="STAS"/>
    <property type="match status" value="1"/>
</dbReference>
<name>A0A1I1YT14_9BACT</name>
<proteinExistence type="predicted"/>
<dbReference type="InterPro" id="IPR000014">
    <property type="entry name" value="PAS"/>
</dbReference>
<dbReference type="OrthoDB" id="5491356at2"/>
<dbReference type="SUPFAM" id="SSF52091">
    <property type="entry name" value="SpoIIaa-like"/>
    <property type="match status" value="1"/>
</dbReference>
<dbReference type="InterPro" id="IPR002645">
    <property type="entry name" value="STAS_dom"/>
</dbReference>
<accession>A0A1I1YT14</accession>
<organism evidence="3 4">
    <name type="scientific">Nannocystis exedens</name>
    <dbReference type="NCBI Taxonomy" id="54"/>
    <lineage>
        <taxon>Bacteria</taxon>
        <taxon>Pseudomonadati</taxon>
        <taxon>Myxococcota</taxon>
        <taxon>Polyangia</taxon>
        <taxon>Nannocystales</taxon>
        <taxon>Nannocystaceae</taxon>
        <taxon>Nannocystis</taxon>
    </lineage>
</organism>
<dbReference type="PANTHER" id="PTHR33745:SF3">
    <property type="entry name" value="RSBT CO-ANTAGONIST PROTEIN RSBRC"/>
    <property type="match status" value="1"/>
</dbReference>
<dbReference type="CDD" id="cd07041">
    <property type="entry name" value="STAS_RsbR_RsbS_like"/>
    <property type="match status" value="1"/>
</dbReference>
<protein>
    <submittedName>
        <fullName evidence="3">RsbT co-antagonist protein RsbR</fullName>
    </submittedName>
</protein>
<keyword evidence="4" id="KW-1185">Reference proteome</keyword>
<dbReference type="STRING" id="54.SAMN02745121_03525"/>
<dbReference type="AlphaFoldDB" id="A0A1I1YT14"/>
<dbReference type="InterPro" id="IPR035965">
    <property type="entry name" value="PAS-like_dom_sf"/>
</dbReference>
<feature type="domain" description="STAS" evidence="2">
    <location>
        <begin position="253"/>
        <end position="364"/>
    </location>
</feature>
<dbReference type="CDD" id="cd00130">
    <property type="entry name" value="PAS"/>
    <property type="match status" value="1"/>
</dbReference>
<dbReference type="SUPFAM" id="SSF55785">
    <property type="entry name" value="PYP-like sensor domain (PAS domain)"/>
    <property type="match status" value="2"/>
</dbReference>
<dbReference type="EMBL" id="FOMX01000010">
    <property type="protein sequence ID" value="SFE22744.1"/>
    <property type="molecule type" value="Genomic_DNA"/>
</dbReference>
<sequence length="378" mass="41523">MDERTLLQDAPLVVIDVDPALRVSGWNRRAEQTFKTPQGAALGRGLDEVLPLHGAADSWTSLFEDGAESRVWELRGATGQPMLFESWWQVDRGGDGKPRGATLYGHDATARITLERRSSLESAMLQAIKEYLDIALWAIDRKGTFLYQDGKGVRTAGMAPHHYVGQNIFDVYREGGDLAGVDRALKGEAISALPAEVHGMHWQTWYIPMQENAADAAVVGITLDVTEARRSELELRTKLELIERQQEVIRELSTPIIEVWDGVLTLPIVGLVDSVRTAEIMDNLLTSVAKTRARYAILDLTGVEVVDTGTAGHLIGMIQAIRLLGAEGILTGIHPTIAQTIVALGVDLARVAVFAKLRDALKYCIVQMSQRKPTTTVR</sequence>
<dbReference type="RefSeq" id="WP_096328309.1">
    <property type="nucleotide sequence ID" value="NZ_FOMX01000010.1"/>
</dbReference>
<reference evidence="4" key="1">
    <citation type="submission" date="2016-10" db="EMBL/GenBank/DDBJ databases">
        <authorList>
            <person name="Varghese N."/>
            <person name="Submissions S."/>
        </authorList>
    </citation>
    <scope>NUCLEOTIDE SEQUENCE [LARGE SCALE GENOMIC DNA]</scope>
    <source>
        <strain evidence="4">ATCC 25963</strain>
    </source>
</reference>
<dbReference type="InterPro" id="IPR051932">
    <property type="entry name" value="Bact_StressResp_Reg"/>
</dbReference>